<proteinExistence type="predicted"/>
<sequence length="68" mass="7304">MNPVGRPDDGPSRHRPLSRDSGATRRQGTSPARHHPAPHPAASAARQRHRVPPRTKPSTRAPAGPIVI</sequence>
<protein>
    <submittedName>
        <fullName evidence="2">Uncharacterized protein</fullName>
    </submittedName>
</protein>
<organism evidence="2 3">
    <name type="scientific">Streptomyces sviceus (strain ATCC 29083 / DSM 924 / JCM 4929 / NBRC 13980 / NCIMB 11184 / NRRL 5439 / UC 5370)</name>
    <dbReference type="NCBI Taxonomy" id="463191"/>
    <lineage>
        <taxon>Bacteria</taxon>
        <taxon>Bacillati</taxon>
        <taxon>Actinomycetota</taxon>
        <taxon>Actinomycetes</taxon>
        <taxon>Kitasatosporales</taxon>
        <taxon>Streptomycetaceae</taxon>
        <taxon>Streptomyces</taxon>
    </lineage>
</organism>
<evidence type="ECO:0000256" key="1">
    <source>
        <dbReference type="SAM" id="MobiDB-lite"/>
    </source>
</evidence>
<feature type="compositionally biased region" description="Basic and acidic residues" evidence="1">
    <location>
        <begin position="1"/>
        <end position="12"/>
    </location>
</feature>
<dbReference type="AlphaFoldDB" id="B5HWN8"/>
<dbReference type="Proteomes" id="UP000002785">
    <property type="component" value="Chromosome"/>
</dbReference>
<reference evidence="2" key="1">
    <citation type="submission" date="2009-10" db="EMBL/GenBank/DDBJ databases">
        <title>The genome sequence of Streptomyces sviceus strain ATCC 29083.</title>
        <authorList>
            <consortium name="The Broad Institute Genome Sequencing Platform"/>
            <consortium name="Broad Institute Microbial Sequencing Center"/>
            <person name="Fischbach M."/>
            <person name="Godfrey P."/>
            <person name="Ward D."/>
            <person name="Young S."/>
            <person name="Zeng Q."/>
            <person name="Koehrsen M."/>
            <person name="Alvarado L."/>
            <person name="Berlin A.M."/>
            <person name="Bochicchio J."/>
            <person name="Borenstein D."/>
            <person name="Chapman S.B."/>
            <person name="Chen Z."/>
            <person name="Engels R."/>
            <person name="Freedman E."/>
            <person name="Gellesch M."/>
            <person name="Goldberg J."/>
            <person name="Griggs A."/>
            <person name="Gujja S."/>
            <person name="Heilman E.R."/>
            <person name="Heiman D.I."/>
            <person name="Hepburn T.A."/>
            <person name="Howarth C."/>
            <person name="Jen D."/>
            <person name="Larson L."/>
            <person name="Lewis B."/>
            <person name="Mehta T."/>
            <person name="Park D."/>
            <person name="Pearson M."/>
            <person name="Richards J."/>
            <person name="Roberts A."/>
            <person name="Saif S."/>
            <person name="Shea T.D."/>
            <person name="Shenoy N."/>
            <person name="Sisk P."/>
            <person name="Stolte C."/>
            <person name="Sykes S.N."/>
            <person name="Thomson T."/>
            <person name="Walk T."/>
            <person name="White J."/>
            <person name="Yandava C."/>
            <person name="Straight P."/>
            <person name="Clardy J."/>
            <person name="Hung D."/>
            <person name="Kolter R."/>
            <person name="Mekalanos J."/>
            <person name="Walker S."/>
            <person name="Walsh C.T."/>
            <person name="Wieland-Brown L.C."/>
            <person name="Haas B."/>
            <person name="Nusbaum C."/>
            <person name="Birren B."/>
        </authorList>
    </citation>
    <scope>NUCLEOTIDE SEQUENCE [LARGE SCALE GENOMIC DNA]</scope>
    <source>
        <strain evidence="2">ATCC 29083</strain>
    </source>
</reference>
<accession>B5HWN8</accession>
<evidence type="ECO:0000313" key="2">
    <source>
        <dbReference type="EMBL" id="EDY57243.1"/>
    </source>
</evidence>
<dbReference type="EMBL" id="CM000951">
    <property type="protein sequence ID" value="EDY57243.1"/>
    <property type="molecule type" value="Genomic_DNA"/>
</dbReference>
<feature type="region of interest" description="Disordered" evidence="1">
    <location>
        <begin position="1"/>
        <end position="68"/>
    </location>
</feature>
<gene>
    <name evidence="2" type="ORF">SSEG_03823</name>
</gene>
<name>B5HWN8_STRX2</name>
<evidence type="ECO:0000313" key="3">
    <source>
        <dbReference type="Proteomes" id="UP000002785"/>
    </source>
</evidence>
<keyword evidence="3" id="KW-1185">Reference proteome</keyword>
<dbReference type="HOGENOM" id="CLU_2792401_0_0_11"/>